<dbReference type="SUPFAM" id="SSF56672">
    <property type="entry name" value="DNA/RNA polymerases"/>
    <property type="match status" value="1"/>
</dbReference>
<gene>
    <name evidence="1" type="ORF">O181_073409</name>
</gene>
<keyword evidence="2" id="KW-1185">Reference proteome</keyword>
<dbReference type="EMBL" id="AVOT02038769">
    <property type="protein sequence ID" value="MBW0533694.1"/>
    <property type="molecule type" value="Genomic_DNA"/>
</dbReference>
<name>A0A9Q3ICF0_9BASI</name>
<dbReference type="InterPro" id="IPR043502">
    <property type="entry name" value="DNA/RNA_pol_sf"/>
</dbReference>
<protein>
    <submittedName>
        <fullName evidence="1">Uncharacterized protein</fullName>
    </submittedName>
</protein>
<dbReference type="Proteomes" id="UP000765509">
    <property type="component" value="Unassembled WGS sequence"/>
</dbReference>
<reference evidence="1" key="1">
    <citation type="submission" date="2021-03" db="EMBL/GenBank/DDBJ databases">
        <title>Draft genome sequence of rust myrtle Austropuccinia psidii MF-1, a brazilian biotype.</title>
        <authorList>
            <person name="Quecine M.C."/>
            <person name="Pachon D.M.R."/>
            <person name="Bonatelli M.L."/>
            <person name="Correr F.H."/>
            <person name="Franceschini L.M."/>
            <person name="Leite T.F."/>
            <person name="Margarido G.R.A."/>
            <person name="Almeida C.A."/>
            <person name="Ferrarezi J.A."/>
            <person name="Labate C.A."/>
        </authorList>
    </citation>
    <scope>NUCLEOTIDE SEQUENCE</scope>
    <source>
        <strain evidence="1">MF-1</strain>
    </source>
</reference>
<evidence type="ECO:0000313" key="2">
    <source>
        <dbReference type="Proteomes" id="UP000765509"/>
    </source>
</evidence>
<sequence>MEDVGEYVSISSLHLFQGDMDLPPLSFHSSLEEPEEAETVLKVVPPAYHHYSDAFSKVKEEKLPPHHISYHHNKLEGSLPPVGFIYSLSSNESEKLWAYISENLEKVCITTNSSSIGEHVLFGKKKDGALCLCFEY</sequence>
<comment type="caution">
    <text evidence="1">The sequence shown here is derived from an EMBL/GenBank/DDBJ whole genome shotgun (WGS) entry which is preliminary data.</text>
</comment>
<accession>A0A9Q3ICF0</accession>
<organism evidence="1 2">
    <name type="scientific">Austropuccinia psidii MF-1</name>
    <dbReference type="NCBI Taxonomy" id="1389203"/>
    <lineage>
        <taxon>Eukaryota</taxon>
        <taxon>Fungi</taxon>
        <taxon>Dikarya</taxon>
        <taxon>Basidiomycota</taxon>
        <taxon>Pucciniomycotina</taxon>
        <taxon>Pucciniomycetes</taxon>
        <taxon>Pucciniales</taxon>
        <taxon>Sphaerophragmiaceae</taxon>
        <taxon>Austropuccinia</taxon>
    </lineage>
</organism>
<proteinExistence type="predicted"/>
<dbReference type="AlphaFoldDB" id="A0A9Q3ICF0"/>
<dbReference type="Gene3D" id="3.10.10.10">
    <property type="entry name" value="HIV Type 1 Reverse Transcriptase, subunit A, domain 1"/>
    <property type="match status" value="1"/>
</dbReference>
<evidence type="ECO:0000313" key="1">
    <source>
        <dbReference type="EMBL" id="MBW0533694.1"/>
    </source>
</evidence>